<organism evidence="1 2">
    <name type="scientific">Schizothecium vesticola</name>
    <dbReference type="NCBI Taxonomy" id="314040"/>
    <lineage>
        <taxon>Eukaryota</taxon>
        <taxon>Fungi</taxon>
        <taxon>Dikarya</taxon>
        <taxon>Ascomycota</taxon>
        <taxon>Pezizomycotina</taxon>
        <taxon>Sordariomycetes</taxon>
        <taxon>Sordariomycetidae</taxon>
        <taxon>Sordariales</taxon>
        <taxon>Schizotheciaceae</taxon>
        <taxon>Schizothecium</taxon>
    </lineage>
</organism>
<reference evidence="1" key="1">
    <citation type="submission" date="2023-06" db="EMBL/GenBank/DDBJ databases">
        <title>Genome-scale phylogeny and comparative genomics of the fungal order Sordariales.</title>
        <authorList>
            <consortium name="Lawrence Berkeley National Laboratory"/>
            <person name="Hensen N."/>
            <person name="Bonometti L."/>
            <person name="Westerberg I."/>
            <person name="Brannstrom I.O."/>
            <person name="Guillou S."/>
            <person name="Cros-Aarteil S."/>
            <person name="Calhoun S."/>
            <person name="Haridas S."/>
            <person name="Kuo A."/>
            <person name="Mondo S."/>
            <person name="Pangilinan J."/>
            <person name="Riley R."/>
            <person name="LaButti K."/>
            <person name="Andreopoulos B."/>
            <person name="Lipzen A."/>
            <person name="Chen C."/>
            <person name="Yanf M."/>
            <person name="Daum C."/>
            <person name="Ng V."/>
            <person name="Clum A."/>
            <person name="Steindorff A."/>
            <person name="Ohm R."/>
            <person name="Martin F."/>
            <person name="Silar P."/>
            <person name="Natvig D."/>
            <person name="Lalanne C."/>
            <person name="Gautier V."/>
            <person name="Ament-velasquez S.L."/>
            <person name="Kruys A."/>
            <person name="Hutchinson M.I."/>
            <person name="Powell A.J."/>
            <person name="Barry K."/>
            <person name="Miller A.N."/>
            <person name="Grigoriev I.V."/>
            <person name="Debuchy R."/>
            <person name="Gladieux P."/>
            <person name="Thoren M.H."/>
            <person name="Johannesson H."/>
        </authorList>
    </citation>
    <scope>NUCLEOTIDE SEQUENCE</scope>
    <source>
        <strain evidence="1">SMH3187-1</strain>
    </source>
</reference>
<sequence>MNESGLESGIWFPAVVALGCVARAALLGAHGERALAASPVRGVALLSCCRWLAWTKREREKDSWWFSVLLGRRQCSHHGNAGRLRRLECGVTCRPAGRRRRTGVAFWDAIAASSMD</sequence>
<keyword evidence="2" id="KW-1185">Reference proteome</keyword>
<comment type="caution">
    <text evidence="1">The sequence shown here is derived from an EMBL/GenBank/DDBJ whole genome shotgun (WGS) entry which is preliminary data.</text>
</comment>
<evidence type="ECO:0000313" key="2">
    <source>
        <dbReference type="Proteomes" id="UP001172155"/>
    </source>
</evidence>
<evidence type="ECO:0000313" key="1">
    <source>
        <dbReference type="EMBL" id="KAK0750290.1"/>
    </source>
</evidence>
<dbReference type="Proteomes" id="UP001172155">
    <property type="component" value="Unassembled WGS sequence"/>
</dbReference>
<dbReference type="EMBL" id="JAUKUD010000003">
    <property type="protein sequence ID" value="KAK0750290.1"/>
    <property type="molecule type" value="Genomic_DNA"/>
</dbReference>
<protein>
    <submittedName>
        <fullName evidence="1">Uncharacterized protein</fullName>
    </submittedName>
</protein>
<accession>A0AA40F378</accession>
<proteinExistence type="predicted"/>
<dbReference type="AlphaFoldDB" id="A0AA40F378"/>
<gene>
    <name evidence="1" type="ORF">B0T18DRAFT_124653</name>
</gene>
<name>A0AA40F378_9PEZI</name>